<protein>
    <submittedName>
        <fullName evidence="2">Uncharacterized protein</fullName>
    </submittedName>
</protein>
<evidence type="ECO:0000313" key="3">
    <source>
        <dbReference type="Proteomes" id="UP000010321"/>
    </source>
</evidence>
<keyword evidence="3" id="KW-1185">Reference proteome</keyword>
<dbReference type="EMBL" id="AFBM01000028">
    <property type="protein sequence ID" value="EGF50786.1"/>
    <property type="molecule type" value="Genomic_DNA"/>
</dbReference>
<dbReference type="Proteomes" id="UP000010321">
    <property type="component" value="Unassembled WGS sequence"/>
</dbReference>
<comment type="caution">
    <text evidence="2">The sequence shown here is derived from an EMBL/GenBank/DDBJ whole genome shotgun (WGS) entry which is preliminary data.</text>
</comment>
<evidence type="ECO:0000256" key="1">
    <source>
        <dbReference type="SAM" id="Phobius"/>
    </source>
</evidence>
<keyword evidence="1" id="KW-0472">Membrane</keyword>
<accession>A0ABP2KRL0</accession>
<evidence type="ECO:0000313" key="2">
    <source>
        <dbReference type="EMBL" id="EGF50786.1"/>
    </source>
</evidence>
<keyword evidence="1" id="KW-0812">Transmembrane</keyword>
<name>A0ABP2KRL0_9BACE</name>
<reference evidence="2 3" key="1">
    <citation type="submission" date="2011-02" db="EMBL/GenBank/DDBJ databases">
        <authorList>
            <person name="Weinstock G."/>
            <person name="Sodergren E."/>
            <person name="Clifton S."/>
            <person name="Fulton L."/>
            <person name="Fulton B."/>
            <person name="Courtney L."/>
            <person name="Fronick C."/>
            <person name="Harrison M."/>
            <person name="Strong C."/>
            <person name="Farmer C."/>
            <person name="Delahaunty K."/>
            <person name="Markovic C."/>
            <person name="Hall O."/>
            <person name="Minx P."/>
            <person name="Tomlinson C."/>
            <person name="Mitreva M."/>
            <person name="Hou S."/>
            <person name="Chen J."/>
            <person name="Wollam A."/>
            <person name="Pepin K.H."/>
            <person name="Johnson M."/>
            <person name="Bhonagiri V."/>
            <person name="Zhang X."/>
            <person name="Suruliraj S."/>
            <person name="Warren W."/>
            <person name="Chinwalla A."/>
            <person name="Mardis E.R."/>
            <person name="Wilson R.K."/>
        </authorList>
    </citation>
    <scope>NUCLEOTIDE SEQUENCE [LARGE SCALE GENOMIC DNA]</scope>
    <source>
        <strain evidence="2 3">YIT 12056</strain>
    </source>
</reference>
<sequence>MALIETLFYLGVSLQVITNNVYLIYYCLWLLLFVVGLAD</sequence>
<feature type="transmembrane region" description="Helical" evidence="1">
    <location>
        <begin position="20"/>
        <end position="38"/>
    </location>
</feature>
<organism evidence="2 3">
    <name type="scientific">Bacteroides clarus YIT 12056</name>
    <dbReference type="NCBI Taxonomy" id="762984"/>
    <lineage>
        <taxon>Bacteria</taxon>
        <taxon>Pseudomonadati</taxon>
        <taxon>Bacteroidota</taxon>
        <taxon>Bacteroidia</taxon>
        <taxon>Bacteroidales</taxon>
        <taxon>Bacteroidaceae</taxon>
        <taxon>Bacteroides</taxon>
    </lineage>
</organism>
<gene>
    <name evidence="2" type="ORF">HMPREF9445_02380</name>
</gene>
<proteinExistence type="predicted"/>
<keyword evidence="1" id="KW-1133">Transmembrane helix</keyword>